<sequence>MQQPLLITSNTSTNTFKMITAVQPTLPILLLSLQVCSGFPLPIKNPPSRLLSYTTFVNSTTKTISVSKRYVDGAMTSGGHNSARKVALGLGIGLPVGFILVMVILGICVLRQNKKKRSAIEKEKFSVNNNNGETGTFDRSDSMMVPDYPSAPPAPAYQHATRMITGVSRI</sequence>
<dbReference type="EMBL" id="BSXS01005356">
    <property type="protein sequence ID" value="GME84248.1"/>
    <property type="molecule type" value="Genomic_DNA"/>
</dbReference>
<comment type="caution">
    <text evidence="1">The sequence shown here is derived from an EMBL/GenBank/DDBJ whole genome shotgun (WGS) entry which is preliminary data.</text>
</comment>
<evidence type="ECO:0000313" key="1">
    <source>
        <dbReference type="EMBL" id="GME84248.1"/>
    </source>
</evidence>
<gene>
    <name evidence="1" type="ORF">Amon02_000670500</name>
</gene>
<organism evidence="1 2">
    <name type="scientific">Ambrosiozyma monospora</name>
    <name type="common">Yeast</name>
    <name type="synonym">Endomycopsis monosporus</name>
    <dbReference type="NCBI Taxonomy" id="43982"/>
    <lineage>
        <taxon>Eukaryota</taxon>
        <taxon>Fungi</taxon>
        <taxon>Dikarya</taxon>
        <taxon>Ascomycota</taxon>
        <taxon>Saccharomycotina</taxon>
        <taxon>Pichiomycetes</taxon>
        <taxon>Pichiales</taxon>
        <taxon>Pichiaceae</taxon>
        <taxon>Ambrosiozyma</taxon>
    </lineage>
</organism>
<reference evidence="1" key="1">
    <citation type="submission" date="2023-04" db="EMBL/GenBank/DDBJ databases">
        <title>Ambrosiozyma monospora NBRC 10751.</title>
        <authorList>
            <person name="Ichikawa N."/>
            <person name="Sato H."/>
            <person name="Tonouchi N."/>
        </authorList>
    </citation>
    <scope>NUCLEOTIDE SEQUENCE</scope>
    <source>
        <strain evidence="1">NBRC 10751</strain>
    </source>
</reference>
<protein>
    <submittedName>
        <fullName evidence="1">Unnamed protein product</fullName>
    </submittedName>
</protein>
<keyword evidence="2" id="KW-1185">Reference proteome</keyword>
<name>A0ACB5T9L9_AMBMO</name>
<evidence type="ECO:0000313" key="2">
    <source>
        <dbReference type="Proteomes" id="UP001165064"/>
    </source>
</evidence>
<proteinExistence type="predicted"/>
<dbReference type="Proteomes" id="UP001165064">
    <property type="component" value="Unassembled WGS sequence"/>
</dbReference>
<accession>A0ACB5T9L9</accession>